<dbReference type="GO" id="GO:0003700">
    <property type="term" value="F:DNA-binding transcription factor activity"/>
    <property type="evidence" value="ECO:0007669"/>
    <property type="project" value="InterPro"/>
</dbReference>
<evidence type="ECO:0000313" key="2">
    <source>
        <dbReference type="EMBL" id="JAP48299.1"/>
    </source>
</evidence>
<proteinExistence type="predicted"/>
<dbReference type="InterPro" id="IPR046347">
    <property type="entry name" value="bZIP_sf"/>
</dbReference>
<sequence>MDFYDSPLEIDPGLFDVKPTESTASNSGTSDGVTELRRTYKPVPMEDKVSLEYVIRRKQNNQAVRRCRTLGKLKYKSLLIKTAGYQSLSGEYRTAAKEMEAARKSIFPI</sequence>
<name>A0A0X3P8X1_SCHSO</name>
<feature type="compositionally biased region" description="Polar residues" evidence="1">
    <location>
        <begin position="20"/>
        <end position="32"/>
    </location>
</feature>
<gene>
    <name evidence="2" type="ORF">TR105524</name>
</gene>
<dbReference type="Gene3D" id="1.20.5.170">
    <property type="match status" value="1"/>
</dbReference>
<feature type="region of interest" description="Disordered" evidence="1">
    <location>
        <begin position="1"/>
        <end position="33"/>
    </location>
</feature>
<evidence type="ECO:0008006" key="3">
    <source>
        <dbReference type="Google" id="ProtNLM"/>
    </source>
</evidence>
<protein>
    <recommendedName>
        <fullName evidence="3">BZIP domain-containing protein</fullName>
    </recommendedName>
</protein>
<dbReference type="EMBL" id="GEEE01014926">
    <property type="protein sequence ID" value="JAP48299.1"/>
    <property type="molecule type" value="Transcribed_RNA"/>
</dbReference>
<reference evidence="2" key="1">
    <citation type="submission" date="2016-01" db="EMBL/GenBank/DDBJ databases">
        <title>Reference transcriptome for the parasite Schistocephalus solidus: insights into the molecular evolution of parasitism.</title>
        <authorList>
            <person name="Hebert F.O."/>
            <person name="Grambauer S."/>
            <person name="Barber I."/>
            <person name="Landry C.R."/>
            <person name="Aubin-Horth N."/>
        </authorList>
    </citation>
    <scope>NUCLEOTIDE SEQUENCE</scope>
</reference>
<evidence type="ECO:0000256" key="1">
    <source>
        <dbReference type="SAM" id="MobiDB-lite"/>
    </source>
</evidence>
<organism evidence="2">
    <name type="scientific">Schistocephalus solidus</name>
    <name type="common">Tapeworm</name>
    <dbReference type="NCBI Taxonomy" id="70667"/>
    <lineage>
        <taxon>Eukaryota</taxon>
        <taxon>Metazoa</taxon>
        <taxon>Spiralia</taxon>
        <taxon>Lophotrochozoa</taxon>
        <taxon>Platyhelminthes</taxon>
        <taxon>Cestoda</taxon>
        <taxon>Eucestoda</taxon>
        <taxon>Diphyllobothriidea</taxon>
        <taxon>Diphyllobothriidae</taxon>
        <taxon>Schistocephalus</taxon>
    </lineage>
</organism>
<accession>A0A0X3P8X1</accession>
<dbReference type="AlphaFoldDB" id="A0A0X3P8X1"/>
<dbReference type="SUPFAM" id="SSF57959">
    <property type="entry name" value="Leucine zipper domain"/>
    <property type="match status" value="1"/>
</dbReference>